<dbReference type="NCBIfam" id="NF033819">
    <property type="entry name" value="IS66_TnpB"/>
    <property type="match status" value="1"/>
</dbReference>
<evidence type="ECO:0000313" key="1">
    <source>
        <dbReference type="EMBL" id="SHK71677.1"/>
    </source>
</evidence>
<proteinExistence type="predicted"/>
<evidence type="ECO:0000313" key="2">
    <source>
        <dbReference type="Proteomes" id="UP000184263"/>
    </source>
</evidence>
<dbReference type="EMBL" id="FRBC01000014">
    <property type="protein sequence ID" value="SHK71677.1"/>
    <property type="molecule type" value="Genomic_DNA"/>
</dbReference>
<dbReference type="OrthoDB" id="4956084at2"/>
<dbReference type="Proteomes" id="UP000184263">
    <property type="component" value="Unassembled WGS sequence"/>
</dbReference>
<name>A0A1M6UR24_SELRU</name>
<dbReference type="PANTHER" id="PTHR36455:SF1">
    <property type="entry name" value="BLR8292 PROTEIN"/>
    <property type="match status" value="1"/>
</dbReference>
<dbReference type="PANTHER" id="PTHR36455">
    <property type="match status" value="1"/>
</dbReference>
<dbReference type="RefSeq" id="WP_073089950.1">
    <property type="nucleotide sequence ID" value="NZ_FRBC01000014.1"/>
</dbReference>
<dbReference type="AlphaFoldDB" id="A0A1M6UR24"/>
<protein>
    <submittedName>
        <fullName evidence="1">Transposase</fullName>
    </submittedName>
</protein>
<sequence length="136" mass="15766">MLIRNLTAEHVYLACGRTDMRKSIDGLAALVLSKFQLDPHQPALFLFCGRRKDRIKGLLWDETGFLLLYKRLENGQYQWPDTPEDLLEISEQQLRWLTEGLSISQPKAVQKITAYQHVWESLFAYLMIAILSGEEL</sequence>
<reference evidence="1 2" key="1">
    <citation type="submission" date="2016-11" db="EMBL/GenBank/DDBJ databases">
        <authorList>
            <person name="Jaros S."/>
            <person name="Januszkiewicz K."/>
            <person name="Wedrychowicz H."/>
        </authorList>
    </citation>
    <scope>NUCLEOTIDE SEQUENCE [LARGE SCALE GENOMIC DNA]</scope>
    <source>
        <strain evidence="1 2">HD4</strain>
    </source>
</reference>
<gene>
    <name evidence="1" type="ORF">SAMN05216582_11425</name>
</gene>
<organism evidence="1 2">
    <name type="scientific">Selenomonas ruminantium</name>
    <dbReference type="NCBI Taxonomy" id="971"/>
    <lineage>
        <taxon>Bacteria</taxon>
        <taxon>Bacillati</taxon>
        <taxon>Bacillota</taxon>
        <taxon>Negativicutes</taxon>
        <taxon>Selenomonadales</taxon>
        <taxon>Selenomonadaceae</taxon>
        <taxon>Selenomonas</taxon>
    </lineage>
</organism>
<accession>A0A1M6UR24</accession>
<dbReference type="Pfam" id="PF05717">
    <property type="entry name" value="TnpB_IS66"/>
    <property type="match status" value="1"/>
</dbReference>
<dbReference type="InterPro" id="IPR008878">
    <property type="entry name" value="Transposase_IS66_Orf2"/>
</dbReference>